<keyword evidence="4" id="KW-0732">Signal</keyword>
<comment type="caution">
    <text evidence="9">The sequence shown here is derived from an EMBL/GenBank/DDBJ whole genome shotgun (WGS) entry which is preliminary data.</text>
</comment>
<sequence length="383" mass="40254">MEYARITKDGQFVPVVTNALSNVSYAPAGVGSFLGPSTSIASTLLGRWNDDIMWYALGSLTGAELFGNSALMPRSSKITYLQSAVNTYNEVMQQYDLSTCGGGIFWSRDRTNPKTKDYKSTITNAQAIILAARLAIATGNKTYLTQADTIYSWLKDRQIITANYHVSDGLSIVGCAIDIRQYSYNAGMLIGGMAWMYKATGDAKYITEAGKLLDTALTTFGTSSIFIDLCEGASGACTSGTDSSNAPASNQVPPKGTMIRGMTYLYMFTPDAAQKAKLKTYIDASFAGMLNTCTDDLGCSAVWTPGAAPANGNFHHQLVAIELANAVAQVYLAESATGTIVNPTTDAKQGSSGSGSGNAAIANAAGLGMPVLCALAALAAFML</sequence>
<gene>
    <name evidence="9" type="ORF">HK105_203559</name>
</gene>
<evidence type="ECO:0000256" key="1">
    <source>
        <dbReference type="ARBA" id="ARBA00001452"/>
    </source>
</evidence>
<evidence type="ECO:0000256" key="7">
    <source>
        <dbReference type="ARBA" id="ARBA00023295"/>
    </source>
</evidence>
<keyword evidence="5" id="KW-0378">Hydrolase</keyword>
<protein>
    <recommendedName>
        <fullName evidence="3">mannan endo-1,6-alpha-mannosidase</fullName>
        <ecNumber evidence="3">3.2.1.101</ecNumber>
    </recommendedName>
</protein>
<dbReference type="InterPro" id="IPR008928">
    <property type="entry name" value="6-hairpin_glycosidase_sf"/>
</dbReference>
<dbReference type="Proteomes" id="UP001527925">
    <property type="component" value="Unassembled WGS sequence"/>
</dbReference>
<proteinExistence type="inferred from homology"/>
<evidence type="ECO:0000256" key="5">
    <source>
        <dbReference type="ARBA" id="ARBA00022801"/>
    </source>
</evidence>
<evidence type="ECO:0000256" key="2">
    <source>
        <dbReference type="ARBA" id="ARBA00009699"/>
    </source>
</evidence>
<evidence type="ECO:0000313" key="10">
    <source>
        <dbReference type="Proteomes" id="UP001527925"/>
    </source>
</evidence>
<keyword evidence="10" id="KW-1185">Reference proteome</keyword>
<evidence type="ECO:0000256" key="8">
    <source>
        <dbReference type="SAM" id="Phobius"/>
    </source>
</evidence>
<accession>A0ABR4NB85</accession>
<feature type="transmembrane region" description="Helical" evidence="8">
    <location>
        <begin position="360"/>
        <end position="381"/>
    </location>
</feature>
<evidence type="ECO:0000256" key="4">
    <source>
        <dbReference type="ARBA" id="ARBA00022729"/>
    </source>
</evidence>
<dbReference type="EC" id="3.2.1.101" evidence="3"/>
<evidence type="ECO:0000313" key="9">
    <source>
        <dbReference type="EMBL" id="KAL2916780.1"/>
    </source>
</evidence>
<keyword evidence="6" id="KW-0325">Glycoprotein</keyword>
<organism evidence="9 10">
    <name type="scientific">Polyrhizophydium stewartii</name>
    <dbReference type="NCBI Taxonomy" id="2732419"/>
    <lineage>
        <taxon>Eukaryota</taxon>
        <taxon>Fungi</taxon>
        <taxon>Fungi incertae sedis</taxon>
        <taxon>Chytridiomycota</taxon>
        <taxon>Chytridiomycota incertae sedis</taxon>
        <taxon>Chytridiomycetes</taxon>
        <taxon>Rhizophydiales</taxon>
        <taxon>Rhizophydiales incertae sedis</taxon>
        <taxon>Polyrhizophydium</taxon>
    </lineage>
</organism>
<comment type="similarity">
    <text evidence="2">Belongs to the glycosyl hydrolase 76 family.</text>
</comment>
<name>A0ABR4NB85_9FUNG</name>
<dbReference type="Pfam" id="PF03663">
    <property type="entry name" value="Glyco_hydro_76"/>
    <property type="match status" value="1"/>
</dbReference>
<dbReference type="InterPro" id="IPR005198">
    <property type="entry name" value="Glyco_hydro_76"/>
</dbReference>
<keyword evidence="8" id="KW-1133">Transmembrane helix</keyword>
<dbReference type="Gene3D" id="1.50.10.20">
    <property type="match status" value="1"/>
</dbReference>
<reference evidence="9 10" key="1">
    <citation type="submission" date="2023-09" db="EMBL/GenBank/DDBJ databases">
        <title>Pangenome analysis of Batrachochytrium dendrobatidis and related Chytrids.</title>
        <authorList>
            <person name="Yacoub M.N."/>
            <person name="Stajich J.E."/>
            <person name="James T.Y."/>
        </authorList>
    </citation>
    <scope>NUCLEOTIDE SEQUENCE [LARGE SCALE GENOMIC DNA]</scope>
    <source>
        <strain evidence="9 10">JEL0888</strain>
    </source>
</reference>
<keyword evidence="8" id="KW-0812">Transmembrane</keyword>
<dbReference type="PANTHER" id="PTHR12145:SF36">
    <property type="entry name" value="MANNAN ENDO-1,6-ALPHA-MANNOSIDASE DCW1"/>
    <property type="match status" value="1"/>
</dbReference>
<keyword evidence="8" id="KW-0472">Membrane</keyword>
<dbReference type="EMBL" id="JADGIZ020000014">
    <property type="protein sequence ID" value="KAL2916780.1"/>
    <property type="molecule type" value="Genomic_DNA"/>
</dbReference>
<comment type="catalytic activity">
    <reaction evidence="1">
        <text>Random hydrolysis of (1-&gt;6)-alpha-D-mannosidic linkages in unbranched (1-&gt;6)-mannans.</text>
        <dbReference type="EC" id="3.2.1.101"/>
    </reaction>
</comment>
<keyword evidence="7" id="KW-0326">Glycosidase</keyword>
<evidence type="ECO:0000256" key="3">
    <source>
        <dbReference type="ARBA" id="ARBA00012350"/>
    </source>
</evidence>
<dbReference type="SUPFAM" id="SSF48208">
    <property type="entry name" value="Six-hairpin glycosidases"/>
    <property type="match status" value="1"/>
</dbReference>
<dbReference type="InterPro" id="IPR014480">
    <property type="entry name" value="Mannan-1_6-alpha_mannosidase"/>
</dbReference>
<dbReference type="PANTHER" id="PTHR12145">
    <property type="entry name" value="MANNAN ENDO-1,6-ALPHA-MANNOSIDASE DCW1"/>
    <property type="match status" value="1"/>
</dbReference>
<evidence type="ECO:0000256" key="6">
    <source>
        <dbReference type="ARBA" id="ARBA00023180"/>
    </source>
</evidence>